<dbReference type="OrthoDB" id="517705at2"/>
<evidence type="ECO:0000313" key="2">
    <source>
        <dbReference type="Proteomes" id="UP000191901"/>
    </source>
</evidence>
<dbReference type="STRING" id="1641165.XM38_26210"/>
<dbReference type="Proteomes" id="UP000191901">
    <property type="component" value="Chromosome"/>
</dbReference>
<dbReference type="Gene3D" id="6.10.10.120">
    <property type="entry name" value="Antitoxin ParD1-like"/>
    <property type="match status" value="1"/>
</dbReference>
<dbReference type="AlphaFoldDB" id="A0A1Z3HNI3"/>
<organism evidence="1 2">
    <name type="scientific">Halomicronema hongdechloris C2206</name>
    <dbReference type="NCBI Taxonomy" id="1641165"/>
    <lineage>
        <taxon>Bacteria</taxon>
        <taxon>Bacillati</taxon>
        <taxon>Cyanobacteriota</taxon>
        <taxon>Cyanophyceae</taxon>
        <taxon>Nodosilineales</taxon>
        <taxon>Nodosilineaceae</taxon>
        <taxon>Halomicronema</taxon>
    </lineage>
</organism>
<accession>A0A1Z3HNI3</accession>
<sequence length="87" mass="9766">MALSLSPELQQFCDRQLASGKYASLDDILLAGLQALAEREQLYQGRFAELRSEVLLGASEAERGELLKASSEIDTIRQRLRHRHAEP</sequence>
<evidence type="ECO:0008006" key="3">
    <source>
        <dbReference type="Google" id="ProtNLM"/>
    </source>
</evidence>
<name>A0A1Z3HNI3_9CYAN</name>
<gene>
    <name evidence="1" type="ORF">XM38_027940</name>
</gene>
<proteinExistence type="predicted"/>
<evidence type="ECO:0000313" key="1">
    <source>
        <dbReference type="EMBL" id="ASC71840.1"/>
    </source>
</evidence>
<keyword evidence="2" id="KW-1185">Reference proteome</keyword>
<dbReference type="InterPro" id="IPR038296">
    <property type="entry name" value="ParD_sf"/>
</dbReference>
<dbReference type="KEGG" id="hhg:XM38_027940"/>
<dbReference type="RefSeq" id="WP_088430124.1">
    <property type="nucleotide sequence ID" value="NZ_CP021983.2"/>
</dbReference>
<dbReference type="EMBL" id="CP021983">
    <property type="protein sequence ID" value="ASC71840.1"/>
    <property type="molecule type" value="Genomic_DNA"/>
</dbReference>
<protein>
    <recommendedName>
        <fullName evidence="3">Type II toxin-antitoxin system ParD family antitoxin</fullName>
    </recommendedName>
</protein>
<reference evidence="1 2" key="1">
    <citation type="journal article" date="2016" name="Biochim. Biophys. Acta">
        <title>Characterization of red-shifted phycobilisomes isolated from the chlorophyll f-containing cyanobacterium Halomicronema hongdechloris.</title>
        <authorList>
            <person name="Li Y."/>
            <person name="Lin Y."/>
            <person name="Garvey C.J."/>
            <person name="Birch D."/>
            <person name="Corkery R.W."/>
            <person name="Loughlin P.C."/>
            <person name="Scheer H."/>
            <person name="Willows R.D."/>
            <person name="Chen M."/>
        </authorList>
    </citation>
    <scope>NUCLEOTIDE SEQUENCE [LARGE SCALE GENOMIC DNA]</scope>
    <source>
        <strain evidence="1 2">C2206</strain>
    </source>
</reference>